<name>A0A2G9Q6S6_AQUCT</name>
<sequence>GKAHCYSATLSTLQPGFQSCQLVFPDSPRQREPHPAAEQSLAAVCRPSQAPIPERPGTPNLPVPSALPRHSVSALCAPLFPPNATPDHSQTVHSWFGCSPNNSNRTSYCNQYLTWMEGRTFPCCRCSRASASFQSSQRIKSNHFSRTCSDTGPLCCICISRNLLLNSSSMVVGICTSPLLLS</sequence>
<protein>
    <submittedName>
        <fullName evidence="1">Uncharacterized protein</fullName>
    </submittedName>
</protein>
<keyword evidence="2" id="KW-1185">Reference proteome</keyword>
<organism evidence="1 2">
    <name type="scientific">Aquarana catesbeiana</name>
    <name type="common">American bullfrog</name>
    <name type="synonym">Rana catesbeiana</name>
    <dbReference type="NCBI Taxonomy" id="8400"/>
    <lineage>
        <taxon>Eukaryota</taxon>
        <taxon>Metazoa</taxon>
        <taxon>Chordata</taxon>
        <taxon>Craniata</taxon>
        <taxon>Vertebrata</taxon>
        <taxon>Euteleostomi</taxon>
        <taxon>Amphibia</taxon>
        <taxon>Batrachia</taxon>
        <taxon>Anura</taxon>
        <taxon>Neobatrachia</taxon>
        <taxon>Ranoidea</taxon>
        <taxon>Ranidae</taxon>
        <taxon>Aquarana</taxon>
    </lineage>
</organism>
<dbReference type="AlphaFoldDB" id="A0A2G9Q6S6"/>
<gene>
    <name evidence="1" type="ORF">AB205_0110310</name>
</gene>
<reference evidence="2" key="1">
    <citation type="journal article" date="2017" name="Nat. Commun.">
        <title>The North American bullfrog draft genome provides insight into hormonal regulation of long noncoding RNA.</title>
        <authorList>
            <person name="Hammond S.A."/>
            <person name="Warren R.L."/>
            <person name="Vandervalk B.P."/>
            <person name="Kucuk E."/>
            <person name="Khan H."/>
            <person name="Gibb E.A."/>
            <person name="Pandoh P."/>
            <person name="Kirk H."/>
            <person name="Zhao Y."/>
            <person name="Jones M."/>
            <person name="Mungall A.J."/>
            <person name="Coope R."/>
            <person name="Pleasance S."/>
            <person name="Moore R.A."/>
            <person name="Holt R.A."/>
            <person name="Round J.M."/>
            <person name="Ohora S."/>
            <person name="Walle B.V."/>
            <person name="Veldhoen N."/>
            <person name="Helbing C.C."/>
            <person name="Birol I."/>
        </authorList>
    </citation>
    <scope>NUCLEOTIDE SEQUENCE [LARGE SCALE GENOMIC DNA]</scope>
</reference>
<feature type="non-terminal residue" evidence="1">
    <location>
        <position position="1"/>
    </location>
</feature>
<dbReference type="EMBL" id="KZ061169">
    <property type="protein sequence ID" value="PIO11312.1"/>
    <property type="molecule type" value="Genomic_DNA"/>
</dbReference>
<accession>A0A2G9Q6S6</accession>
<evidence type="ECO:0000313" key="2">
    <source>
        <dbReference type="Proteomes" id="UP000228934"/>
    </source>
</evidence>
<evidence type="ECO:0000313" key="1">
    <source>
        <dbReference type="EMBL" id="PIO11312.1"/>
    </source>
</evidence>
<proteinExistence type="predicted"/>
<dbReference type="Proteomes" id="UP000228934">
    <property type="component" value="Unassembled WGS sequence"/>
</dbReference>